<name>A0A1I5TQC1_9BACT</name>
<feature type="transmembrane region" description="Helical" evidence="1">
    <location>
        <begin position="21"/>
        <end position="42"/>
    </location>
</feature>
<proteinExistence type="predicted"/>
<dbReference type="RefSeq" id="WP_092913861.1">
    <property type="nucleotide sequence ID" value="NZ_CP136592.1"/>
</dbReference>
<evidence type="ECO:0000313" key="2">
    <source>
        <dbReference type="EMBL" id="SFP84556.1"/>
    </source>
</evidence>
<reference evidence="2 3" key="1">
    <citation type="submission" date="2016-10" db="EMBL/GenBank/DDBJ databases">
        <authorList>
            <person name="de Groot N.N."/>
        </authorList>
    </citation>
    <scope>NUCLEOTIDE SEQUENCE [LARGE SCALE GENOMIC DNA]</scope>
    <source>
        <strain evidence="2 3">EP1-55-1</strain>
    </source>
</reference>
<protein>
    <submittedName>
        <fullName evidence="2">Uncharacterized protein</fullName>
    </submittedName>
</protein>
<dbReference type="STRING" id="223786.SAMN05216234_14611"/>
<evidence type="ECO:0000256" key="1">
    <source>
        <dbReference type="SAM" id="Phobius"/>
    </source>
</evidence>
<gene>
    <name evidence="2" type="ORF">SAMN05216234_14611</name>
</gene>
<organism evidence="2 3">
    <name type="scientific">Hydrogenimonas thermophila</name>
    <dbReference type="NCBI Taxonomy" id="223786"/>
    <lineage>
        <taxon>Bacteria</taxon>
        <taxon>Pseudomonadati</taxon>
        <taxon>Campylobacterota</taxon>
        <taxon>Epsilonproteobacteria</taxon>
        <taxon>Campylobacterales</taxon>
        <taxon>Hydrogenimonadaceae</taxon>
        <taxon>Hydrogenimonas</taxon>
    </lineage>
</organism>
<sequence>MKKDIKHILIRELRHIYGAGIIFFYYMKWPILIGLPILYFVLDYPSNDILNILWLFSFILAIKDFIKLIKV</sequence>
<accession>A0A1I5TQC1</accession>
<dbReference type="AlphaFoldDB" id="A0A1I5TQC1"/>
<evidence type="ECO:0000313" key="3">
    <source>
        <dbReference type="Proteomes" id="UP000199227"/>
    </source>
</evidence>
<keyword evidence="1" id="KW-0812">Transmembrane</keyword>
<feature type="transmembrane region" description="Helical" evidence="1">
    <location>
        <begin position="48"/>
        <end position="66"/>
    </location>
</feature>
<keyword evidence="1" id="KW-0472">Membrane</keyword>
<keyword evidence="3" id="KW-1185">Reference proteome</keyword>
<keyword evidence="1" id="KW-1133">Transmembrane helix</keyword>
<dbReference type="EMBL" id="FOXB01000046">
    <property type="protein sequence ID" value="SFP84556.1"/>
    <property type="molecule type" value="Genomic_DNA"/>
</dbReference>
<dbReference type="Proteomes" id="UP000199227">
    <property type="component" value="Unassembled WGS sequence"/>
</dbReference>